<feature type="region of interest" description="Disordered" evidence="1">
    <location>
        <begin position="56"/>
        <end position="78"/>
    </location>
</feature>
<proteinExistence type="predicted"/>
<dbReference type="InterPro" id="IPR002477">
    <property type="entry name" value="Peptidoglycan-bd-like"/>
</dbReference>
<feature type="transmembrane region" description="Helical" evidence="2">
    <location>
        <begin position="6"/>
        <end position="27"/>
    </location>
</feature>
<keyword evidence="2" id="KW-0472">Membrane</keyword>
<dbReference type="EMBL" id="LPWD01000436">
    <property type="protein sequence ID" value="ODS00313.1"/>
    <property type="molecule type" value="Genomic_DNA"/>
</dbReference>
<protein>
    <recommendedName>
        <fullName evidence="3">Peptidoglycan binding-like domain-containing protein</fullName>
    </recommendedName>
</protein>
<sequence>MGVVSARLVFLAFLGLTGTIIYNALYLQEHEPHGVASAPATTVLRQVATKTIPVAPRDAASELETPPLTEPPADLSMPPVSTDLAPLASDAGESQLVVRAVQRELSARGYDVGQVDGQLSGKTRAAISSFQTKEGLAVTGLPSDDLLRQILLGDSVAPSAATGSVAASDSIAANAEEYGTVMRVQQVLADLGYAPGPVDGAWGENTSHAISAFQRDRNLEETGQITPELLSEFQRVTGQDLTKTAAHP</sequence>
<dbReference type="SUPFAM" id="SSF47090">
    <property type="entry name" value="PGBD-like"/>
    <property type="match status" value="2"/>
</dbReference>
<organism evidence="4 5">
    <name type="scientific">Methyloceanibacter marginalis</name>
    <dbReference type="NCBI Taxonomy" id="1774971"/>
    <lineage>
        <taxon>Bacteria</taxon>
        <taxon>Pseudomonadati</taxon>
        <taxon>Pseudomonadota</taxon>
        <taxon>Alphaproteobacteria</taxon>
        <taxon>Hyphomicrobiales</taxon>
        <taxon>Hyphomicrobiaceae</taxon>
        <taxon>Methyloceanibacter</taxon>
    </lineage>
</organism>
<evidence type="ECO:0000259" key="3">
    <source>
        <dbReference type="Pfam" id="PF01471"/>
    </source>
</evidence>
<dbReference type="InterPro" id="IPR036366">
    <property type="entry name" value="PGBDSf"/>
</dbReference>
<gene>
    <name evidence="4" type="ORF">AUC71_03480</name>
</gene>
<dbReference type="RefSeq" id="WP_083238471.1">
    <property type="nucleotide sequence ID" value="NZ_LPWD01000436.1"/>
</dbReference>
<keyword evidence="2" id="KW-0812">Transmembrane</keyword>
<dbReference type="OrthoDB" id="9816507at2"/>
<dbReference type="AlphaFoldDB" id="A0A1E3W3D6"/>
<dbReference type="Pfam" id="PF01471">
    <property type="entry name" value="PG_binding_1"/>
    <property type="match status" value="2"/>
</dbReference>
<accession>A0A1E3W3D6</accession>
<evidence type="ECO:0000256" key="1">
    <source>
        <dbReference type="SAM" id="MobiDB-lite"/>
    </source>
</evidence>
<feature type="domain" description="Peptidoglycan binding-like" evidence="3">
    <location>
        <begin position="98"/>
        <end position="149"/>
    </location>
</feature>
<dbReference type="Proteomes" id="UP000095042">
    <property type="component" value="Unassembled WGS sequence"/>
</dbReference>
<evidence type="ECO:0000313" key="5">
    <source>
        <dbReference type="Proteomes" id="UP000095042"/>
    </source>
</evidence>
<feature type="domain" description="Peptidoglycan binding-like" evidence="3">
    <location>
        <begin position="181"/>
        <end position="230"/>
    </location>
</feature>
<dbReference type="InterPro" id="IPR036365">
    <property type="entry name" value="PGBD-like_sf"/>
</dbReference>
<evidence type="ECO:0000313" key="4">
    <source>
        <dbReference type="EMBL" id="ODS00313.1"/>
    </source>
</evidence>
<dbReference type="Gene3D" id="1.10.101.10">
    <property type="entry name" value="PGBD-like superfamily/PGBD"/>
    <property type="match status" value="2"/>
</dbReference>
<comment type="caution">
    <text evidence="4">The sequence shown here is derived from an EMBL/GenBank/DDBJ whole genome shotgun (WGS) entry which is preliminary data.</text>
</comment>
<name>A0A1E3W3D6_9HYPH</name>
<reference evidence="4 5" key="1">
    <citation type="journal article" date="2016" name="Environ. Microbiol.">
        <title>New Methyloceanibacter diversity from North Sea sediments includes methanotroph containing solely the soluble methane monooxygenase.</title>
        <authorList>
            <person name="Vekeman B."/>
            <person name="Kerckhof F.M."/>
            <person name="Cremers G."/>
            <person name="de Vos P."/>
            <person name="Vandamme P."/>
            <person name="Boon N."/>
            <person name="Op den Camp H.J."/>
            <person name="Heylen K."/>
        </authorList>
    </citation>
    <scope>NUCLEOTIDE SEQUENCE [LARGE SCALE GENOMIC DNA]</scope>
    <source>
        <strain evidence="4 5">R-67177</strain>
    </source>
</reference>
<keyword evidence="2" id="KW-1133">Transmembrane helix</keyword>
<keyword evidence="5" id="KW-1185">Reference proteome</keyword>
<evidence type="ECO:0000256" key="2">
    <source>
        <dbReference type="SAM" id="Phobius"/>
    </source>
</evidence>